<dbReference type="Gene3D" id="3.30.460.10">
    <property type="entry name" value="Beta Polymerase, domain 2"/>
    <property type="match status" value="1"/>
</dbReference>
<dbReference type="HAMAP" id="MF_01477">
    <property type="entry name" value="Iojap_RsfS"/>
    <property type="match status" value="1"/>
</dbReference>
<dbReference type="GO" id="GO:0017148">
    <property type="term" value="P:negative regulation of translation"/>
    <property type="evidence" value="ECO:0007669"/>
    <property type="project" value="TreeGrafter"/>
</dbReference>
<evidence type="ECO:0000313" key="6">
    <source>
        <dbReference type="EMBL" id="KPI93938.1"/>
    </source>
</evidence>
<dbReference type="InterPro" id="IPR004394">
    <property type="entry name" value="Iojap/RsfS/C7orf30"/>
</dbReference>
<comment type="subcellular location">
    <subcellularLocation>
        <location evidence="1">Mitochondrion</location>
    </subcellularLocation>
</comment>
<evidence type="ECO:0000256" key="1">
    <source>
        <dbReference type="ARBA" id="ARBA00004173"/>
    </source>
</evidence>
<dbReference type="GO" id="GO:0005739">
    <property type="term" value="C:mitochondrion"/>
    <property type="evidence" value="ECO:0007669"/>
    <property type="project" value="UniProtKB-SubCell"/>
</dbReference>
<keyword evidence="7" id="KW-1185">Reference proteome</keyword>
<comment type="similarity">
    <text evidence="2">Belongs to the Iojap/RsfS family.</text>
</comment>
<evidence type="ECO:0000256" key="5">
    <source>
        <dbReference type="ARBA" id="ARBA00073331"/>
    </source>
</evidence>
<dbReference type="SUPFAM" id="SSF81301">
    <property type="entry name" value="Nucleotidyltransferase"/>
    <property type="match status" value="1"/>
</dbReference>
<proteinExistence type="inferred from homology"/>
<dbReference type="FunFam" id="3.30.460.10:FF:000018">
    <property type="entry name" value="Mitochondrial assembly of ribosomal large subunit 1"/>
    <property type="match status" value="1"/>
</dbReference>
<reference evidence="6 7" key="1">
    <citation type="journal article" date="2015" name="Nat. Commun.">
        <title>Outbred genome sequencing and CRISPR/Cas9 gene editing in butterflies.</title>
        <authorList>
            <person name="Li X."/>
            <person name="Fan D."/>
            <person name="Zhang W."/>
            <person name="Liu G."/>
            <person name="Zhang L."/>
            <person name="Zhao L."/>
            <person name="Fang X."/>
            <person name="Chen L."/>
            <person name="Dong Y."/>
            <person name="Chen Y."/>
            <person name="Ding Y."/>
            <person name="Zhao R."/>
            <person name="Feng M."/>
            <person name="Zhu Y."/>
            <person name="Feng Y."/>
            <person name="Jiang X."/>
            <person name="Zhu D."/>
            <person name="Xiang H."/>
            <person name="Feng X."/>
            <person name="Li S."/>
            <person name="Wang J."/>
            <person name="Zhang G."/>
            <person name="Kronforst M.R."/>
            <person name="Wang W."/>
        </authorList>
    </citation>
    <scope>NUCLEOTIDE SEQUENCE [LARGE SCALE GENOMIC DNA]</scope>
    <source>
        <strain evidence="6">Ya'a_city_454_Px</strain>
        <tissue evidence="6">Whole body</tissue>
    </source>
</reference>
<dbReference type="PANTHER" id="PTHR21043">
    <property type="entry name" value="IOJAP SUPERFAMILY ORTHOLOG"/>
    <property type="match status" value="1"/>
</dbReference>
<dbReference type="Proteomes" id="UP000053268">
    <property type="component" value="Unassembled WGS sequence"/>
</dbReference>
<sequence length="239" mass="27926">MFKSVLISTVTNFCKYNTSLKCKYNVNRFTRFLHQTVVFESPRNISKDKSFPSAISRKYEVLNETNLPVIEHTADEIHMDEKYPILSDEFDGINLERGKNGVFEIEDLVELLQRENSKNIFVASVPKEINYVEYICVVSGRSKRHIKALAEFVRKVYKKKCYKSDHIPRIEGKDSDEWMALDLGNIALHIFSDKAREVYDLETLWAVGPEYDEKMKQKSDVVDIFENYSSYLKDLKPLE</sequence>
<gene>
    <name evidence="6" type="ORF">RR46_13103</name>
</gene>
<protein>
    <recommendedName>
        <fullName evidence="5">Mitochondrial assembly of ribosomal large subunit protein 1</fullName>
    </recommendedName>
</protein>
<dbReference type="NCBIfam" id="TIGR00090">
    <property type="entry name" value="rsfS_iojap_ybeB"/>
    <property type="match status" value="1"/>
</dbReference>
<name>A0A194PLR9_PAPXU</name>
<dbReference type="GO" id="GO:0090071">
    <property type="term" value="P:negative regulation of ribosome biogenesis"/>
    <property type="evidence" value="ECO:0007669"/>
    <property type="project" value="TreeGrafter"/>
</dbReference>
<evidence type="ECO:0000256" key="2">
    <source>
        <dbReference type="ARBA" id="ARBA00010574"/>
    </source>
</evidence>
<dbReference type="Pfam" id="PF02410">
    <property type="entry name" value="RsfS"/>
    <property type="match status" value="1"/>
</dbReference>
<dbReference type="AlphaFoldDB" id="A0A194PLR9"/>
<evidence type="ECO:0000256" key="4">
    <source>
        <dbReference type="ARBA" id="ARBA00053669"/>
    </source>
</evidence>
<keyword evidence="3" id="KW-0496">Mitochondrion</keyword>
<dbReference type="InterPro" id="IPR043519">
    <property type="entry name" value="NT_sf"/>
</dbReference>
<dbReference type="STRING" id="66420.A0A194PLR9"/>
<evidence type="ECO:0000256" key="3">
    <source>
        <dbReference type="ARBA" id="ARBA00023128"/>
    </source>
</evidence>
<dbReference type="GO" id="GO:0043023">
    <property type="term" value="F:ribosomal large subunit binding"/>
    <property type="evidence" value="ECO:0007669"/>
    <property type="project" value="TreeGrafter"/>
</dbReference>
<dbReference type="PANTHER" id="PTHR21043:SF0">
    <property type="entry name" value="MITOCHONDRIAL ASSEMBLY OF RIBOSOMAL LARGE SUBUNIT PROTEIN 1"/>
    <property type="match status" value="1"/>
</dbReference>
<accession>A0A194PLR9</accession>
<dbReference type="EMBL" id="KQ459601">
    <property type="protein sequence ID" value="KPI93938.1"/>
    <property type="molecule type" value="Genomic_DNA"/>
</dbReference>
<comment type="function">
    <text evidence="4">Required for normal mitochondrial ribosome function and mitochondrial translation. May play a role in ribosome biogenesis by preventing premature association of the 28S and 39S ribosomal subunits. Interacts with mitochondrial ribosomal protein uL14m (MRPL14), probably blocking formation of intersubunit bridge B8, preventing association of the 28S and 39S ribosomal subunits. Addition to isolated mitochondrial ribosomal subunits partially inhibits translation, probably by interfering with the association of the 28S and 39S ribosomal subunits and the formation of functional ribosomes. May also participate in the assembly and/or regulation of the stability of the large subunit of the mitochondrial ribosome. May function as a ribosomal silencing factor.</text>
</comment>
<organism evidence="6 7">
    <name type="scientific">Papilio xuthus</name>
    <name type="common">Asian swallowtail butterfly</name>
    <dbReference type="NCBI Taxonomy" id="66420"/>
    <lineage>
        <taxon>Eukaryota</taxon>
        <taxon>Metazoa</taxon>
        <taxon>Ecdysozoa</taxon>
        <taxon>Arthropoda</taxon>
        <taxon>Hexapoda</taxon>
        <taxon>Insecta</taxon>
        <taxon>Pterygota</taxon>
        <taxon>Neoptera</taxon>
        <taxon>Endopterygota</taxon>
        <taxon>Lepidoptera</taxon>
        <taxon>Glossata</taxon>
        <taxon>Ditrysia</taxon>
        <taxon>Papilionoidea</taxon>
        <taxon>Papilionidae</taxon>
        <taxon>Papilioninae</taxon>
        <taxon>Papilio</taxon>
    </lineage>
</organism>
<evidence type="ECO:0000313" key="7">
    <source>
        <dbReference type="Proteomes" id="UP000053268"/>
    </source>
</evidence>